<dbReference type="FunFam" id="3.40.630.30:FF:000045">
    <property type="entry name" value="N-acetylglutamate synthase, mitochondrial"/>
    <property type="match status" value="1"/>
</dbReference>
<dbReference type="InterPro" id="IPR036393">
    <property type="entry name" value="AceGlu_kinase-like_sf"/>
</dbReference>
<feature type="binding site" evidence="2">
    <location>
        <position position="431"/>
    </location>
    <ligand>
        <name>substrate</name>
    </ligand>
</feature>
<keyword evidence="1" id="KW-0808">Transferase</keyword>
<evidence type="ECO:0000256" key="1">
    <source>
        <dbReference type="ARBA" id="ARBA00022679"/>
    </source>
</evidence>
<dbReference type="PANTHER" id="PTHR23342:SF0">
    <property type="entry name" value="N-ACETYLGLUTAMATE SYNTHASE, MITOCHONDRIAL"/>
    <property type="match status" value="1"/>
</dbReference>
<feature type="compositionally biased region" description="Low complexity" evidence="3">
    <location>
        <begin position="202"/>
        <end position="253"/>
    </location>
</feature>
<reference evidence="5" key="1">
    <citation type="journal article" date="2023" name="Science">
        <title>Genome structures resolve the early diversification of teleost fishes.</title>
        <authorList>
            <person name="Parey E."/>
            <person name="Louis A."/>
            <person name="Montfort J."/>
            <person name="Bouchez O."/>
            <person name="Roques C."/>
            <person name="Iampietro C."/>
            <person name="Lluch J."/>
            <person name="Castinel A."/>
            <person name="Donnadieu C."/>
            <person name="Desvignes T."/>
            <person name="Floi Bucao C."/>
            <person name="Jouanno E."/>
            <person name="Wen M."/>
            <person name="Mejri S."/>
            <person name="Dirks R."/>
            <person name="Jansen H."/>
            <person name="Henkel C."/>
            <person name="Chen W.J."/>
            <person name="Zahm M."/>
            <person name="Cabau C."/>
            <person name="Klopp C."/>
            <person name="Thompson A.W."/>
            <person name="Robinson-Rechavi M."/>
            <person name="Braasch I."/>
            <person name="Lecointre G."/>
            <person name="Bobe J."/>
            <person name="Postlethwait J.H."/>
            <person name="Berthelot C."/>
            <person name="Roest Crollius H."/>
            <person name="Guiguen Y."/>
        </authorList>
    </citation>
    <scope>NUCLEOTIDE SEQUENCE</scope>
    <source>
        <strain evidence="5">WJC10195</strain>
    </source>
</reference>
<dbReference type="PIRSF" id="PIRSF036442">
    <property type="entry name" value="NAGS_animal"/>
    <property type="match status" value="1"/>
</dbReference>
<dbReference type="Gene3D" id="3.40.630.30">
    <property type="match status" value="1"/>
</dbReference>
<dbReference type="InterPro" id="IPR011243">
    <property type="entry name" value="GlcNAc_Synth_met"/>
</dbReference>
<feature type="binding site" evidence="2">
    <location>
        <position position="474"/>
    </location>
    <ligand>
        <name>substrate</name>
    </ligand>
</feature>
<sequence>MAKVNTGTSSRKAMIIAGRFLSKPSALIQNSSRRMFPELQRHMGSRGDAGHRSKMAQPDAHGCLTAADRHAQSNRTLIYRDVKAFLNEIGGDPREARYWLTQFQKANVSQSPAFAVIEVDQSIFKSREMVQRLGFGLSFLQRMDMKPVVVMGLTQSEEDEIHDSRSSVVQCCQALTEVLQNNSASVMPFFSAEVLLLVQDPPAASSPDSSRPSFSLDSSRPSISVDSSGPSISMDDSRPSISVDSSRPSISVDTGRPSISLDGSRPSISVDTGLLQWSLDCGAIPLVCPVGRSTTGRSVVLDSVDVTAAIAKVLQPLKVMFLNSWGGLRNQSQKQVLEQVSLPSDMSMLSGATWLSAAERQRVAAIDGLLNQLPCVSSAVITSANTLLTELFSHKGSGTLFKNGDPIHRYTSLDDIDFDRLIALINKSFEKNLNEDYITSLKDRLHSIYLSEEYSAAAIITTEQVGSGTLYLDKFVVSSSKQGQGSSQILWECIRQDLGKLFWRSRSTNHINPWYFKHCDGSFVNGRWIVFWFGLSDIRESYELVEYAKRVPDSFKGTPLEEPPKSPPAGS</sequence>
<name>A0A9Q1EUX1_SYNKA</name>
<organism evidence="5 6">
    <name type="scientific">Synaphobranchus kaupii</name>
    <name type="common">Kaup's arrowtooth eel</name>
    <dbReference type="NCBI Taxonomy" id="118154"/>
    <lineage>
        <taxon>Eukaryota</taxon>
        <taxon>Metazoa</taxon>
        <taxon>Chordata</taxon>
        <taxon>Craniata</taxon>
        <taxon>Vertebrata</taxon>
        <taxon>Euteleostomi</taxon>
        <taxon>Actinopterygii</taxon>
        <taxon>Neopterygii</taxon>
        <taxon>Teleostei</taxon>
        <taxon>Anguilliformes</taxon>
        <taxon>Synaphobranchidae</taxon>
        <taxon>Synaphobranchus</taxon>
    </lineage>
</organism>
<dbReference type="GO" id="GO:0005759">
    <property type="term" value="C:mitochondrial matrix"/>
    <property type="evidence" value="ECO:0007669"/>
    <property type="project" value="TreeGrafter"/>
</dbReference>
<dbReference type="Gene3D" id="3.40.1160.10">
    <property type="entry name" value="Acetylglutamate kinase-like"/>
    <property type="match status" value="1"/>
</dbReference>
<keyword evidence="6" id="KW-1185">Reference proteome</keyword>
<dbReference type="EMBL" id="JAINUF010000012">
    <property type="protein sequence ID" value="KAJ8345481.1"/>
    <property type="molecule type" value="Genomic_DNA"/>
</dbReference>
<evidence type="ECO:0000313" key="6">
    <source>
        <dbReference type="Proteomes" id="UP001152622"/>
    </source>
</evidence>
<evidence type="ECO:0000256" key="3">
    <source>
        <dbReference type="SAM" id="MobiDB-lite"/>
    </source>
</evidence>
<dbReference type="PROSITE" id="PS51731">
    <property type="entry name" value="GNAT_NAGS"/>
    <property type="match status" value="1"/>
</dbReference>
<dbReference type="CDD" id="cd04265">
    <property type="entry name" value="DUF619-NAGS-U"/>
    <property type="match status" value="1"/>
</dbReference>
<dbReference type="OrthoDB" id="438291at2759"/>
<dbReference type="InterPro" id="IPR006855">
    <property type="entry name" value="Vertebrate-like_GNAT_dom"/>
</dbReference>
<feature type="region of interest" description="Disordered" evidence="3">
    <location>
        <begin position="202"/>
        <end position="264"/>
    </location>
</feature>
<dbReference type="GO" id="GO:0006536">
    <property type="term" value="P:glutamate metabolic process"/>
    <property type="evidence" value="ECO:0007669"/>
    <property type="project" value="TreeGrafter"/>
</dbReference>
<dbReference type="PANTHER" id="PTHR23342">
    <property type="entry name" value="N-ACETYLGLUTAMATE SYNTHASE"/>
    <property type="match status" value="1"/>
</dbReference>
<dbReference type="Proteomes" id="UP001152622">
    <property type="component" value="Chromosome 12"/>
</dbReference>
<evidence type="ECO:0000256" key="2">
    <source>
        <dbReference type="PIRSR" id="PIRSR036442-1"/>
    </source>
</evidence>
<evidence type="ECO:0000313" key="5">
    <source>
        <dbReference type="EMBL" id="KAJ8345481.1"/>
    </source>
</evidence>
<feature type="domain" description="N-acetyltransferase" evidence="4">
    <location>
        <begin position="405"/>
        <end position="556"/>
    </location>
</feature>
<gene>
    <name evidence="5" type="ORF">SKAU_G00296740</name>
</gene>
<dbReference type="GO" id="GO:0006526">
    <property type="term" value="P:L-arginine biosynthetic process"/>
    <property type="evidence" value="ECO:0007669"/>
    <property type="project" value="InterPro"/>
</dbReference>
<dbReference type="AlphaFoldDB" id="A0A9Q1EUX1"/>
<dbReference type="GO" id="GO:0004042">
    <property type="term" value="F:L-glutamate N-acetyltransferase activity"/>
    <property type="evidence" value="ECO:0007669"/>
    <property type="project" value="InterPro"/>
</dbReference>
<feature type="binding site" evidence="2">
    <location>
        <begin position="504"/>
        <end position="509"/>
    </location>
    <ligand>
        <name>substrate</name>
    </ligand>
</feature>
<comment type="caution">
    <text evidence="5">The sequence shown here is derived from an EMBL/GenBank/DDBJ whole genome shotgun (WGS) entry which is preliminary data.</text>
</comment>
<accession>A0A9Q1EUX1</accession>
<proteinExistence type="predicted"/>
<protein>
    <recommendedName>
        <fullName evidence="4">N-acetyltransferase domain-containing protein</fullName>
    </recommendedName>
</protein>
<dbReference type="SUPFAM" id="SSF53633">
    <property type="entry name" value="Carbamate kinase-like"/>
    <property type="match status" value="1"/>
</dbReference>
<dbReference type="Pfam" id="PF04768">
    <property type="entry name" value="NAT"/>
    <property type="match status" value="1"/>
</dbReference>
<evidence type="ECO:0000259" key="4">
    <source>
        <dbReference type="PROSITE" id="PS51731"/>
    </source>
</evidence>